<gene>
    <name evidence="2" type="ORF">O6P33_08385</name>
</gene>
<sequence length="212" mass="24168">MDKPRPTTHTSSAEQTPDLPAIEFVAQGSFRIHNPDTSHTPSSWEPAPQQLGVDRELIKIDSSEAVRSHTLALMLQAQNSLCIYSADLEAELYNHACIVQACTELLLQHPKKTLRILLRDTSRITRDGHRLLTLSHRLSSRCQIRKVNLEHEYSDDAWLIADDCGLLIRKAQQLTQGVVYYHDPARVRQNQRLFNAMWDVSHSDVNLRSMPL</sequence>
<dbReference type="Proteomes" id="UP001212189">
    <property type="component" value="Chromosome"/>
</dbReference>
<proteinExistence type="predicted"/>
<keyword evidence="3" id="KW-1185">Reference proteome</keyword>
<feature type="domain" description="DUF7931" evidence="1">
    <location>
        <begin position="63"/>
        <end position="210"/>
    </location>
</feature>
<accession>A0AAE9VNA1</accession>
<evidence type="ECO:0000313" key="3">
    <source>
        <dbReference type="Proteomes" id="UP001212189"/>
    </source>
</evidence>
<evidence type="ECO:0000259" key="1">
    <source>
        <dbReference type="Pfam" id="PF25559"/>
    </source>
</evidence>
<dbReference type="EMBL" id="CP114976">
    <property type="protein sequence ID" value="WBE24393.1"/>
    <property type="molecule type" value="Genomic_DNA"/>
</dbReference>
<reference evidence="2 3" key="1">
    <citation type="submission" date="2022-12" db="EMBL/GenBank/DDBJ databases">
        <title>Coexistence and Characterization of a Novel Tigecycline Resistance gene tet(X) variant and blaNDM-1 in a Pseudomonas caeni Isolate of Chicken Origin.</title>
        <authorList>
            <person name="Lu X."/>
            <person name="Zhang L."/>
            <person name="Li R."/>
            <person name="Wang Z."/>
        </authorList>
    </citation>
    <scope>NUCLEOTIDE SEQUENCE [LARGE SCALE GENOMIC DNA]</scope>
    <source>
        <strain evidence="2 3">CE14</strain>
    </source>
</reference>
<protein>
    <submittedName>
        <fullName evidence="2">Histone acetyltransferase HPA2</fullName>
    </submittedName>
</protein>
<dbReference type="RefSeq" id="WP_269817336.1">
    <property type="nucleotide sequence ID" value="NZ_CP114976.1"/>
</dbReference>
<evidence type="ECO:0000313" key="2">
    <source>
        <dbReference type="EMBL" id="WBE24393.1"/>
    </source>
</evidence>
<dbReference type="InterPro" id="IPR057691">
    <property type="entry name" value="DUF7931"/>
</dbReference>
<dbReference type="AlphaFoldDB" id="A0AAE9VNA1"/>
<name>A0AAE9VNA1_9GAMM</name>
<dbReference type="KEGG" id="dce:O6P33_08385"/>
<dbReference type="Pfam" id="PF25559">
    <property type="entry name" value="DUF7931"/>
    <property type="match status" value="1"/>
</dbReference>
<organism evidence="2 3">
    <name type="scientific">Denitrificimonas caeni</name>
    <dbReference type="NCBI Taxonomy" id="521720"/>
    <lineage>
        <taxon>Bacteria</taxon>
        <taxon>Pseudomonadati</taxon>
        <taxon>Pseudomonadota</taxon>
        <taxon>Gammaproteobacteria</taxon>
        <taxon>Pseudomonadales</taxon>
        <taxon>Pseudomonadaceae</taxon>
        <taxon>Denitrificimonas</taxon>
    </lineage>
</organism>